<evidence type="ECO:0000313" key="4">
    <source>
        <dbReference type="Proteomes" id="UP001345013"/>
    </source>
</evidence>
<dbReference type="EMBL" id="JAVRRG010000165">
    <property type="protein sequence ID" value="KAK5079909.1"/>
    <property type="molecule type" value="Genomic_DNA"/>
</dbReference>
<dbReference type="PANTHER" id="PTHR43130">
    <property type="entry name" value="ARAC-FAMILY TRANSCRIPTIONAL REGULATOR"/>
    <property type="match status" value="1"/>
</dbReference>
<dbReference type="PANTHER" id="PTHR43130:SF7">
    <property type="entry name" value="DJ-1_PFPI DOMAIN-CONTAINING PROTEIN"/>
    <property type="match status" value="1"/>
</dbReference>
<keyword evidence="1" id="KW-0732">Signal</keyword>
<gene>
    <name evidence="3" type="ORF">LTR24_008843</name>
</gene>
<reference evidence="3 4" key="1">
    <citation type="submission" date="2023-08" db="EMBL/GenBank/DDBJ databases">
        <title>Black Yeasts Isolated from many extreme environments.</title>
        <authorList>
            <person name="Coleine C."/>
            <person name="Stajich J.E."/>
            <person name="Selbmann L."/>
        </authorList>
    </citation>
    <scope>NUCLEOTIDE SEQUENCE [LARGE SCALE GENOMIC DNA]</scope>
    <source>
        <strain evidence="3 4">CCFEE 5885</strain>
    </source>
</reference>
<dbReference type="Gene3D" id="3.40.50.880">
    <property type="match status" value="1"/>
</dbReference>
<dbReference type="CDD" id="cd03139">
    <property type="entry name" value="GATase1_PfpI_2"/>
    <property type="match status" value="1"/>
</dbReference>
<comment type="caution">
    <text evidence="3">The sequence shown here is derived from an EMBL/GenBank/DDBJ whole genome shotgun (WGS) entry which is preliminary data.</text>
</comment>
<evidence type="ECO:0000259" key="2">
    <source>
        <dbReference type="Pfam" id="PF01965"/>
    </source>
</evidence>
<proteinExistence type="predicted"/>
<dbReference type="InterPro" id="IPR002818">
    <property type="entry name" value="DJ-1/PfpI"/>
</dbReference>
<sequence length="229" mass="25146">MAPREISIGFLLIPLQALDMVGPMDILANITHDMVSFISPDRAEQLSAPKITFHHIGPTMDPVQATGNLHIKPTTTIAECPKLDYLLVGGPMPDYAHNVPAEMKAFMRERSEGVKTIFTTCTGGLVLAATGLLDGLEATTNHTLIRPHGEQIGPRVKWDERKNWVVAGGGKFWTAAGAGAGMDMMAEWVRQEFSQELLDFSTMGLEWQPRDVDGKGVRYMNGRMEIVEA</sequence>
<evidence type="ECO:0000256" key="1">
    <source>
        <dbReference type="SAM" id="SignalP"/>
    </source>
</evidence>
<feature type="domain" description="DJ-1/PfpI" evidence="2">
    <location>
        <begin position="44"/>
        <end position="190"/>
    </location>
</feature>
<organism evidence="3 4">
    <name type="scientific">Lithohypha guttulata</name>
    <dbReference type="NCBI Taxonomy" id="1690604"/>
    <lineage>
        <taxon>Eukaryota</taxon>
        <taxon>Fungi</taxon>
        <taxon>Dikarya</taxon>
        <taxon>Ascomycota</taxon>
        <taxon>Pezizomycotina</taxon>
        <taxon>Eurotiomycetes</taxon>
        <taxon>Chaetothyriomycetidae</taxon>
        <taxon>Chaetothyriales</taxon>
        <taxon>Trichomeriaceae</taxon>
        <taxon>Lithohypha</taxon>
    </lineage>
</organism>
<feature type="signal peptide" evidence="1">
    <location>
        <begin position="1"/>
        <end position="17"/>
    </location>
</feature>
<dbReference type="Proteomes" id="UP001345013">
    <property type="component" value="Unassembled WGS sequence"/>
</dbReference>
<keyword evidence="4" id="KW-1185">Reference proteome</keyword>
<evidence type="ECO:0000313" key="3">
    <source>
        <dbReference type="EMBL" id="KAK5079909.1"/>
    </source>
</evidence>
<protein>
    <recommendedName>
        <fullName evidence="2">DJ-1/PfpI domain-containing protein</fullName>
    </recommendedName>
</protein>
<dbReference type="Pfam" id="PF01965">
    <property type="entry name" value="DJ-1_PfpI"/>
    <property type="match status" value="1"/>
</dbReference>
<dbReference type="SUPFAM" id="SSF52317">
    <property type="entry name" value="Class I glutamine amidotransferase-like"/>
    <property type="match status" value="1"/>
</dbReference>
<accession>A0ABR0JYS8</accession>
<name>A0ABR0JYS8_9EURO</name>
<feature type="chain" id="PRO_5047324251" description="DJ-1/PfpI domain-containing protein" evidence="1">
    <location>
        <begin position="18"/>
        <end position="229"/>
    </location>
</feature>
<dbReference type="InterPro" id="IPR029062">
    <property type="entry name" value="Class_I_gatase-like"/>
</dbReference>
<dbReference type="InterPro" id="IPR052158">
    <property type="entry name" value="INH-QAR"/>
</dbReference>